<dbReference type="AlphaFoldDB" id="A0A160T658"/>
<gene>
    <name evidence="1" type="ORF">CFX0092_A2567</name>
</gene>
<accession>A0A160T658</accession>
<dbReference type="RefSeq" id="WP_197699764.1">
    <property type="nucleotide sequence ID" value="NZ_LN890655.1"/>
</dbReference>
<protein>
    <submittedName>
        <fullName evidence="1">Uncharacterized protein</fullName>
    </submittedName>
</protein>
<name>A0A160T658_9CHLR</name>
<reference evidence="1" key="1">
    <citation type="submission" date="2016-01" db="EMBL/GenBank/DDBJ databases">
        <authorList>
            <person name="Mcilroy J.S."/>
            <person name="Karst M S."/>
            <person name="Albertsen M."/>
        </authorList>
    </citation>
    <scope>NUCLEOTIDE SEQUENCE</scope>
    <source>
        <strain evidence="1">Cfx-K</strain>
    </source>
</reference>
<proteinExistence type="predicted"/>
<evidence type="ECO:0000313" key="2">
    <source>
        <dbReference type="Proteomes" id="UP000215027"/>
    </source>
</evidence>
<dbReference type="KEGG" id="pbf:CFX0092_A2567"/>
<dbReference type="EMBL" id="LN890655">
    <property type="protein sequence ID" value="CUS04445.2"/>
    <property type="molecule type" value="Genomic_DNA"/>
</dbReference>
<sequence length="283" mass="32898">MRDYYSAHTLNPPSALEAELIALGLYDYEYKEKTLGSGVITSFIRIKIPIDDSRLPDILGLKQKYQLLGTYYTEFDDDDYADATWLEAEIVSWIGYPKPENSWQEVTYDLTHPDYCRKCGAGFVQINPFRFAKSHERGKTIHFCQPGWVYDALFVRSRVKDELTTQGIKSIDFLPAIEAGSKKSFEDVIQILFGHVMGPALLNTEDFPSEVCTQCQRRKWVPMKRVNRFNRTSFSDQLDMVLTHEWFGSGALAYRKILVSRRFAELLQERRWRGLRLRPIVLE</sequence>
<evidence type="ECO:0000313" key="1">
    <source>
        <dbReference type="EMBL" id="CUS04445.2"/>
    </source>
</evidence>
<keyword evidence="2" id="KW-1185">Reference proteome</keyword>
<organism evidence="1 2">
    <name type="scientific">Candidatus Promineifilum breve</name>
    <dbReference type="NCBI Taxonomy" id="1806508"/>
    <lineage>
        <taxon>Bacteria</taxon>
        <taxon>Bacillati</taxon>
        <taxon>Chloroflexota</taxon>
        <taxon>Ardenticatenia</taxon>
        <taxon>Candidatus Promineifilales</taxon>
        <taxon>Candidatus Promineifilaceae</taxon>
        <taxon>Candidatus Promineifilum</taxon>
    </lineage>
</organism>
<dbReference type="Proteomes" id="UP000215027">
    <property type="component" value="Chromosome I"/>
</dbReference>